<keyword evidence="2" id="KW-1185">Reference proteome</keyword>
<feature type="chain" id="PRO_5009313442" evidence="1">
    <location>
        <begin position="22"/>
        <end position="70"/>
    </location>
</feature>
<dbReference type="Proteomes" id="UP000095287">
    <property type="component" value="Unplaced"/>
</dbReference>
<organism evidence="2 3">
    <name type="scientific">Steinernema glaseri</name>
    <dbReference type="NCBI Taxonomy" id="37863"/>
    <lineage>
        <taxon>Eukaryota</taxon>
        <taxon>Metazoa</taxon>
        <taxon>Ecdysozoa</taxon>
        <taxon>Nematoda</taxon>
        <taxon>Chromadorea</taxon>
        <taxon>Rhabditida</taxon>
        <taxon>Tylenchina</taxon>
        <taxon>Panagrolaimomorpha</taxon>
        <taxon>Strongyloidoidea</taxon>
        <taxon>Steinernematidae</taxon>
        <taxon>Steinernema</taxon>
    </lineage>
</organism>
<proteinExistence type="predicted"/>
<dbReference type="WBParaSite" id="L893_g2612.t1">
    <property type="protein sequence ID" value="L893_g2612.t1"/>
    <property type="gene ID" value="L893_g2612"/>
</dbReference>
<sequence length="70" mass="8035">MKFFLIAILIFLTVSIASVQCVENADELSSYRSVLRSERVKRQWYNMGWAWTGWRCAGVNGLFLDCAGKK</sequence>
<keyword evidence="1" id="KW-0732">Signal</keyword>
<protein>
    <submittedName>
        <fullName evidence="3">Uncharacterized protein</fullName>
    </submittedName>
</protein>
<feature type="signal peptide" evidence="1">
    <location>
        <begin position="1"/>
        <end position="21"/>
    </location>
</feature>
<accession>A0A1I7ZH21</accession>
<evidence type="ECO:0000313" key="2">
    <source>
        <dbReference type="Proteomes" id="UP000095287"/>
    </source>
</evidence>
<evidence type="ECO:0000256" key="1">
    <source>
        <dbReference type="SAM" id="SignalP"/>
    </source>
</evidence>
<reference evidence="3" key="1">
    <citation type="submission" date="2016-11" db="UniProtKB">
        <authorList>
            <consortium name="WormBaseParasite"/>
        </authorList>
    </citation>
    <scope>IDENTIFICATION</scope>
</reference>
<evidence type="ECO:0000313" key="3">
    <source>
        <dbReference type="WBParaSite" id="L893_g2612.t1"/>
    </source>
</evidence>
<name>A0A1I7ZH21_9BILA</name>
<dbReference type="AlphaFoldDB" id="A0A1I7ZH21"/>